<keyword evidence="4 12" id="KW-0812">Transmembrane</keyword>
<evidence type="ECO:0000256" key="8">
    <source>
        <dbReference type="ARBA" id="ARBA00022989"/>
    </source>
</evidence>
<dbReference type="Gene3D" id="1.10.287.70">
    <property type="match status" value="1"/>
</dbReference>
<evidence type="ECO:0000256" key="4">
    <source>
        <dbReference type="ARBA" id="ARBA00022692"/>
    </source>
</evidence>
<dbReference type="PANTHER" id="PTHR11537">
    <property type="entry name" value="VOLTAGE-GATED POTASSIUM CHANNEL"/>
    <property type="match status" value="1"/>
</dbReference>
<dbReference type="PROSITE" id="PS00888">
    <property type="entry name" value="CNMP_BINDING_1"/>
    <property type="match status" value="1"/>
</dbReference>
<dbReference type="SMART" id="SM00100">
    <property type="entry name" value="cNMP"/>
    <property type="match status" value="1"/>
</dbReference>
<keyword evidence="8 12" id="KW-1133">Transmembrane helix</keyword>
<keyword evidence="6" id="KW-0851">Voltage-gated channel</keyword>
<sequence length="387" mass="42335">MRTQLYQILYSDSRPFAHHLVKILILLSVAAVVAVAMIGTLPRFDLVPDAVMNTVRLAAMVVLTIELVARFWVAPEGTAHAFDTAIPDAARKDDASGSRLVYLRSSLGLVDVLVVLPAWVNLLYPISLHWFELAAALSLFKLARYVPALSLVTAVVARQGRSIYAALVVLGILLVCSATVIYMVEYEAQPAYFASIPHSLWWAISTMATVGSGDMAPITAIGRLVGGIAMVFGIAMFAVPAGILASGFAEELRKRDFVVNWQSVARVPLFARLDANAIASVAQLLKPRSVSANQVIVRRGDIADSMYFIMEGEVEVDITPNPVRLKQGDFFGEIALVESVPRTATILSLTNCRLLVLETVDFERLTTQIPDLKDQIKRISDKRLSER</sequence>
<dbReference type="Pfam" id="PF00027">
    <property type="entry name" value="cNMP_binding"/>
    <property type="match status" value="1"/>
</dbReference>
<reference evidence="14" key="1">
    <citation type="submission" date="2015-10" db="EMBL/GenBank/DDBJ databases">
        <authorList>
            <person name="Gilbert D.G."/>
        </authorList>
    </citation>
    <scope>NUCLEOTIDE SEQUENCE</scope>
</reference>
<comment type="subcellular location">
    <subcellularLocation>
        <location evidence="1">Membrane</location>
        <topology evidence="1">Multi-pass membrane protein</topology>
    </subcellularLocation>
</comment>
<dbReference type="PROSITE" id="PS00889">
    <property type="entry name" value="CNMP_BINDING_2"/>
    <property type="match status" value="1"/>
</dbReference>
<feature type="transmembrane region" description="Helical" evidence="12">
    <location>
        <begin position="54"/>
        <end position="73"/>
    </location>
</feature>
<evidence type="ECO:0000256" key="6">
    <source>
        <dbReference type="ARBA" id="ARBA00022882"/>
    </source>
</evidence>
<dbReference type="AlphaFoldDB" id="A0A160TY38"/>
<dbReference type="PRINTS" id="PR00169">
    <property type="entry name" value="KCHANNEL"/>
</dbReference>
<gene>
    <name evidence="14" type="ORF">MGWOODY_XGa2082</name>
</gene>
<evidence type="ECO:0000256" key="5">
    <source>
        <dbReference type="ARBA" id="ARBA00022826"/>
    </source>
</evidence>
<dbReference type="InterPro" id="IPR005821">
    <property type="entry name" value="Ion_trans_dom"/>
</dbReference>
<dbReference type="InterPro" id="IPR000595">
    <property type="entry name" value="cNMP-bd_dom"/>
</dbReference>
<keyword evidence="2" id="KW-0813">Transport</keyword>
<dbReference type="GO" id="GO:0005249">
    <property type="term" value="F:voltage-gated potassium channel activity"/>
    <property type="evidence" value="ECO:0007669"/>
    <property type="project" value="InterPro"/>
</dbReference>
<dbReference type="Gene3D" id="1.20.5.110">
    <property type="match status" value="1"/>
</dbReference>
<accession>A0A160TY38</accession>
<feature type="transmembrane region" description="Helical" evidence="12">
    <location>
        <begin position="224"/>
        <end position="245"/>
    </location>
</feature>
<dbReference type="Gene3D" id="2.60.120.10">
    <property type="entry name" value="Jelly Rolls"/>
    <property type="match status" value="1"/>
</dbReference>
<evidence type="ECO:0000256" key="11">
    <source>
        <dbReference type="ARBA" id="ARBA00023303"/>
    </source>
</evidence>
<protein>
    <submittedName>
        <fullName evidence="14">Potassium voltage-gated channel subfamily KQT possible potassium channel, VIC family</fullName>
    </submittedName>
</protein>
<evidence type="ECO:0000256" key="10">
    <source>
        <dbReference type="ARBA" id="ARBA00023136"/>
    </source>
</evidence>
<evidence type="ECO:0000313" key="14">
    <source>
        <dbReference type="EMBL" id="CUS55014.1"/>
    </source>
</evidence>
<feature type="transmembrane region" description="Helical" evidence="12">
    <location>
        <begin position="101"/>
        <end position="124"/>
    </location>
</feature>
<feature type="transmembrane region" description="Helical" evidence="12">
    <location>
        <begin position="130"/>
        <end position="156"/>
    </location>
</feature>
<dbReference type="InterPro" id="IPR027359">
    <property type="entry name" value="Volt_channel_dom_sf"/>
</dbReference>
<feature type="transmembrane region" description="Helical" evidence="12">
    <location>
        <begin position="20"/>
        <end position="42"/>
    </location>
</feature>
<dbReference type="SUPFAM" id="SSF51206">
    <property type="entry name" value="cAMP-binding domain-like"/>
    <property type="match status" value="1"/>
</dbReference>
<name>A0A160TY38_9ZZZZ</name>
<dbReference type="GO" id="GO:0001508">
    <property type="term" value="P:action potential"/>
    <property type="evidence" value="ECO:0007669"/>
    <property type="project" value="TreeGrafter"/>
</dbReference>
<keyword evidence="9" id="KW-0406">Ion transport</keyword>
<evidence type="ECO:0000256" key="9">
    <source>
        <dbReference type="ARBA" id="ARBA00023065"/>
    </source>
</evidence>
<keyword evidence="3" id="KW-0633">Potassium transport</keyword>
<keyword evidence="5" id="KW-0631">Potassium channel</keyword>
<dbReference type="SUPFAM" id="SSF81324">
    <property type="entry name" value="Voltage-gated potassium channels"/>
    <property type="match status" value="1"/>
</dbReference>
<dbReference type="InterPro" id="IPR028325">
    <property type="entry name" value="VG_K_chnl"/>
</dbReference>
<keyword evidence="11 14" id="KW-0407">Ion channel</keyword>
<keyword evidence="10 12" id="KW-0472">Membrane</keyword>
<dbReference type="InterPro" id="IPR018490">
    <property type="entry name" value="cNMP-bd_dom_sf"/>
</dbReference>
<dbReference type="Pfam" id="PF00520">
    <property type="entry name" value="Ion_trans"/>
    <property type="match status" value="1"/>
</dbReference>
<proteinExistence type="predicted"/>
<dbReference type="PANTHER" id="PTHR11537:SF254">
    <property type="entry name" value="POTASSIUM VOLTAGE-GATED CHANNEL PROTEIN SHAB"/>
    <property type="match status" value="1"/>
</dbReference>
<feature type="domain" description="Cyclic nucleotide-binding" evidence="13">
    <location>
        <begin position="269"/>
        <end position="365"/>
    </location>
</feature>
<evidence type="ECO:0000256" key="3">
    <source>
        <dbReference type="ARBA" id="ARBA00022538"/>
    </source>
</evidence>
<evidence type="ECO:0000259" key="13">
    <source>
        <dbReference type="PROSITE" id="PS50042"/>
    </source>
</evidence>
<dbReference type="PROSITE" id="PS50042">
    <property type="entry name" value="CNMP_BINDING_3"/>
    <property type="match status" value="1"/>
</dbReference>
<dbReference type="CDD" id="cd00038">
    <property type="entry name" value="CAP_ED"/>
    <property type="match status" value="1"/>
</dbReference>
<evidence type="ECO:0000256" key="1">
    <source>
        <dbReference type="ARBA" id="ARBA00004141"/>
    </source>
</evidence>
<dbReference type="GO" id="GO:0008076">
    <property type="term" value="C:voltage-gated potassium channel complex"/>
    <property type="evidence" value="ECO:0007669"/>
    <property type="project" value="InterPro"/>
</dbReference>
<dbReference type="InterPro" id="IPR014710">
    <property type="entry name" value="RmlC-like_jellyroll"/>
</dbReference>
<feature type="transmembrane region" description="Helical" evidence="12">
    <location>
        <begin position="163"/>
        <end position="184"/>
    </location>
</feature>
<evidence type="ECO:0000256" key="2">
    <source>
        <dbReference type="ARBA" id="ARBA00022448"/>
    </source>
</evidence>
<dbReference type="EMBL" id="CZRL01000120">
    <property type="protein sequence ID" value="CUS55014.1"/>
    <property type="molecule type" value="Genomic_DNA"/>
</dbReference>
<organism evidence="14">
    <name type="scientific">hydrothermal vent metagenome</name>
    <dbReference type="NCBI Taxonomy" id="652676"/>
    <lineage>
        <taxon>unclassified sequences</taxon>
        <taxon>metagenomes</taxon>
        <taxon>ecological metagenomes</taxon>
    </lineage>
</organism>
<evidence type="ECO:0000256" key="12">
    <source>
        <dbReference type="SAM" id="Phobius"/>
    </source>
</evidence>
<evidence type="ECO:0000256" key="7">
    <source>
        <dbReference type="ARBA" id="ARBA00022958"/>
    </source>
</evidence>
<keyword evidence="7" id="KW-0630">Potassium</keyword>
<dbReference type="InterPro" id="IPR018488">
    <property type="entry name" value="cNMP-bd_CS"/>
</dbReference>
<dbReference type="Gene3D" id="1.20.120.350">
    <property type="entry name" value="Voltage-gated potassium channels. Chain C"/>
    <property type="match status" value="1"/>
</dbReference>